<sequence>MSCLAAVLPSSSDVLVRPDNRKGRNVRIGRSSEILHGAAAHCQGWRSGIRRNRELQRKLETANKKTAKLATENNNLTKAIDTKDALISELK</sequence>
<reference evidence="2" key="2">
    <citation type="submission" date="2021-02" db="EMBL/GenBank/DDBJ databases">
        <authorList>
            <person name="Kimball J.A."/>
            <person name="Haas M.W."/>
            <person name="Macchietto M."/>
            <person name="Kono T."/>
            <person name="Duquette J."/>
            <person name="Shao M."/>
        </authorList>
    </citation>
    <scope>NUCLEOTIDE SEQUENCE</scope>
    <source>
        <tissue evidence="2">Fresh leaf tissue</tissue>
    </source>
</reference>
<comment type="caution">
    <text evidence="2">The sequence shown here is derived from an EMBL/GenBank/DDBJ whole genome shotgun (WGS) entry which is preliminary data.</text>
</comment>
<proteinExistence type="predicted"/>
<organism evidence="2 3">
    <name type="scientific">Zizania palustris</name>
    <name type="common">Northern wild rice</name>
    <dbReference type="NCBI Taxonomy" id="103762"/>
    <lineage>
        <taxon>Eukaryota</taxon>
        <taxon>Viridiplantae</taxon>
        <taxon>Streptophyta</taxon>
        <taxon>Embryophyta</taxon>
        <taxon>Tracheophyta</taxon>
        <taxon>Spermatophyta</taxon>
        <taxon>Magnoliopsida</taxon>
        <taxon>Liliopsida</taxon>
        <taxon>Poales</taxon>
        <taxon>Poaceae</taxon>
        <taxon>BOP clade</taxon>
        <taxon>Oryzoideae</taxon>
        <taxon>Oryzeae</taxon>
        <taxon>Zizaniinae</taxon>
        <taxon>Zizania</taxon>
    </lineage>
</organism>
<dbReference type="Proteomes" id="UP000729402">
    <property type="component" value="Unassembled WGS sequence"/>
</dbReference>
<gene>
    <name evidence="2" type="ORF">GUJ93_ZPchr0002g24880</name>
</gene>
<accession>A0A8J5RTE4</accession>
<protein>
    <submittedName>
        <fullName evidence="2">Uncharacterized protein</fullName>
    </submittedName>
</protein>
<reference evidence="2" key="1">
    <citation type="journal article" date="2021" name="bioRxiv">
        <title>Whole Genome Assembly and Annotation of Northern Wild Rice, Zizania palustris L., Supports a Whole Genome Duplication in the Zizania Genus.</title>
        <authorList>
            <person name="Haas M."/>
            <person name="Kono T."/>
            <person name="Macchietto M."/>
            <person name="Millas R."/>
            <person name="McGilp L."/>
            <person name="Shao M."/>
            <person name="Duquette J."/>
            <person name="Hirsch C.N."/>
            <person name="Kimball J."/>
        </authorList>
    </citation>
    <scope>NUCLEOTIDE SEQUENCE</scope>
    <source>
        <tissue evidence="2">Fresh leaf tissue</tissue>
    </source>
</reference>
<name>A0A8J5RTE4_ZIZPA</name>
<feature type="coiled-coil region" evidence="1">
    <location>
        <begin position="52"/>
        <end position="79"/>
    </location>
</feature>
<evidence type="ECO:0000313" key="2">
    <source>
        <dbReference type="EMBL" id="KAG8060311.1"/>
    </source>
</evidence>
<dbReference type="AlphaFoldDB" id="A0A8J5RTE4"/>
<dbReference type="EMBL" id="JAAALK010000287">
    <property type="protein sequence ID" value="KAG8060311.1"/>
    <property type="molecule type" value="Genomic_DNA"/>
</dbReference>
<evidence type="ECO:0000313" key="3">
    <source>
        <dbReference type="Proteomes" id="UP000729402"/>
    </source>
</evidence>
<evidence type="ECO:0000256" key="1">
    <source>
        <dbReference type="SAM" id="Coils"/>
    </source>
</evidence>
<keyword evidence="3" id="KW-1185">Reference proteome</keyword>
<keyword evidence="1" id="KW-0175">Coiled coil</keyword>